<evidence type="ECO:0000313" key="4">
    <source>
        <dbReference type="Proteomes" id="UP000005824"/>
    </source>
</evidence>
<feature type="region of interest" description="Disordered" evidence="2">
    <location>
        <begin position="2195"/>
        <end position="2230"/>
    </location>
</feature>
<organism evidence="3 4">
    <name type="scientific">Chthoniobacter flavus Ellin428</name>
    <dbReference type="NCBI Taxonomy" id="497964"/>
    <lineage>
        <taxon>Bacteria</taxon>
        <taxon>Pseudomonadati</taxon>
        <taxon>Verrucomicrobiota</taxon>
        <taxon>Spartobacteria</taxon>
        <taxon>Chthoniobacterales</taxon>
        <taxon>Chthoniobacteraceae</taxon>
        <taxon>Chthoniobacter</taxon>
    </lineage>
</organism>
<sequence length="2267" mass="253143">MRKAQLKRKSSYKSHNSYSSYLSLRNAPSRPSLKYHPMIIAPARGWDHDLARDLVQPLFGLMKTRLALVCAVSVLLAPFFARAENEIGFVEKFALAPDREAVLDQLVPGTEDYYFYHALQDQNTGQAAKLTAILAQWAKRYPHSSRRTIIENRAALLAYDADPKATLKFLTDHLNLQFNHEQQARDQKPDLPTKLDQTLISHAAFQREALADIDNTSNVNDEALGQLIGDKAPLSESQRRDLLKRLKRPDVPGLVDVIETDLKSKESHGFGEFEIHRALLPEQLDELARRIPALYKNQAFVSARLRKLAPSADADVEFDPVEREAYLDRLWAYAKNLGATFNSLKAQILLRRLQHDRARGIYDKARLQEYLKLPRRTNYANAEYLRKAELAGQAADLNANFNEAIVGLPPIHSDESLVRDYLLHILKDEPSWEPWAAWLRDTWLKPVFAEAKIVNGVGDPEQWASLLSPNAFQALKERVDVDFAPNDPPSLLPADDVSLDLFLKNTPKLIVKIYEINTLSYFLTNKRQLNTDLALDGLVANRETTHDFSADEAGRNPFRRTLRTFKFPELKGQRGAWVIEFIGGGKSSRALVRKGQWSLLQRTGPAGDMLTVVDEARQPVKDAVVWLDGRKYTPDEKTGYIVVPFTAQEAPKPIVLADAAGSFATLTNFEHDAEQYKLDAQIHVEREQLLARREATIAVRAALLLGDSQVSLDLLQNPKLTIASTTLDGVETTSEVKIDKLDPTKVFTHTIKVPERLAALYITLSAQVERMSAGGIKRDLTASQNFDLNGIDRTKLVTYSHLSRFEGAYIYELLGKNGEPVADRQVVFEFTHRDFGKTIEIPLRTDEKGRIACGALADIEEVGVTIPDGEWQNEPPVSWRLTRAGRVWPKSIHAAAGDVLEVPWTSGDAPAHVSLLEQRGETFVADRGNAITLVSNAEAAPGKPAKDSISALALKGLAPGDYLLTIPGECEITIRITDGKPVQNWLLSPNRELEVRDAAPLNIAQVRREPGALVVQLANAGRFARLHVVATRFLPTRDLLAGLGNFTVFDPAMATPGRLPNLFAAGRAIGDEYRYILERRYAKLFPGNMLPRPGLLLNPWEVRSTDLQAQHMEGMERAAATAGGRGAVARKALPQQESKEVKEAVAQALNPDLDFLATAAPALYNLVPDERGVVRIDLKALGDRQYVQIYAEDLHSAAWRTVALPEVPTKFQDLRLVRNLDPAKPFAEKKEATVLMTGQTLTLADVRTAELETYDSLPGIFSLLTSLHEDATLAKFVWIMQWPKLSDDEKRAKYSEFACHELNFFLSRKDPAFFQKVVLPYLRNKKDRTFMDDFLVGSDLRPYLEPWAFSQLNAAERCLLGQHLPAEAAAMVRHERELWELLAPNLDQEDKLFETALRGRALTAGETAALEQAKQVAAEMLLPQTPGAAGNPEGAAALAAPAVSAPAPAADVTRGGSGSGRVTMDGANTYSGSVTVTQGQLELREQAADKEMAAPAKKAKDVALAANAVDALLFPVAPEELKRQRSAVRQFFRALGPTKEWAENNYYQLPIAQQNADLITINAFWRDYAAWDGKSPFVSAKIVEAAKNFPEMMLALAVTDLPFASPKHNTRAENGQFTLTAVGPLIAFHKEIKPAAPAPDQAPLLVSQNFFRLDDRYREEGNEKFDKYVTDEFLAGVVYGANVVVTNPTSARQKLSVLLQIPRGALPANGSKATDSRRLALEPYSTQTVEYYFYFPEPAAQPLPHYPVHVAHEEQIVGEAKPFAFKVVQQLSQVDKTSWDYVSQYGSEADVFAFLDKANIERIDLERVAWRARQSKDFFGKLIALMEKRHVYSEPIYRYAVLHNVAAPLAVWLRERGDFIQQCGSYLDSKLLKIDPIERRTYEHLEYSPLVNQRAHRLGAENRIPNPVLRAQYQHLLDILAHKPTLDAMDEMSVVYYLFLQDRVEEALARFHAIVPEKLPTRLQYDYFRCYAAFYEEQPAVARGLVQQYVDYPVDRWRKVFAEVGAQLDEIEGKQPMRPGDDQPNREKQQGELASSEPSFDFKVESRQIALTWKNLREVTVHYYLMDPEFLFSASPFVTEDSGRFSIIKPTRTDTQPLPEGKDQLTIPLPPEFTKANVLVEILGAGQRKAQTYHANTLKLKIAENYGRLEARDEAQDKPVSKAYVKVYARLNNGTVRFFKDGYTDLRGRFDYASLNSGDEGKGSPMPDFPAVSSTSSTTGGHAAPGGEGMHYQMISPAELGQVARFAILLMSDSHGADVREAAPPAQ</sequence>
<dbReference type="Proteomes" id="UP000005824">
    <property type="component" value="Unassembled WGS sequence"/>
</dbReference>
<feature type="region of interest" description="Disordered" evidence="2">
    <location>
        <begin position="2011"/>
        <end position="2039"/>
    </location>
</feature>
<dbReference type="InParanoid" id="B4D322"/>
<evidence type="ECO:0000313" key="3">
    <source>
        <dbReference type="EMBL" id="EDY19133.1"/>
    </source>
</evidence>
<gene>
    <name evidence="3" type="ORF">CfE428DRAFT_3310</name>
</gene>
<feature type="compositionally biased region" description="Basic and acidic residues" evidence="2">
    <location>
        <begin position="2011"/>
        <end position="2030"/>
    </location>
</feature>
<proteinExistence type="predicted"/>
<dbReference type="InterPro" id="IPR013425">
    <property type="entry name" value="Autotrns_rpt"/>
</dbReference>
<dbReference type="eggNOG" id="ENOG502Z84W">
    <property type="taxonomic scope" value="Bacteria"/>
</dbReference>
<keyword evidence="4" id="KW-1185">Reference proteome</keyword>
<name>B4D322_9BACT</name>
<keyword evidence="1" id="KW-0732">Signal</keyword>
<dbReference type="NCBIfam" id="TIGR02601">
    <property type="entry name" value="autotrns_rpt"/>
    <property type="match status" value="1"/>
</dbReference>
<protein>
    <submittedName>
        <fullName evidence="3">Uncharacterized protein</fullName>
    </submittedName>
</protein>
<evidence type="ECO:0000256" key="2">
    <source>
        <dbReference type="SAM" id="MobiDB-lite"/>
    </source>
</evidence>
<evidence type="ECO:0000256" key="1">
    <source>
        <dbReference type="ARBA" id="ARBA00022729"/>
    </source>
</evidence>
<comment type="caution">
    <text evidence="3">The sequence shown here is derived from an EMBL/GenBank/DDBJ whole genome shotgun (WGS) entry which is preliminary data.</text>
</comment>
<dbReference type="EMBL" id="ABVL01000009">
    <property type="protein sequence ID" value="EDY19133.1"/>
    <property type="molecule type" value="Genomic_DNA"/>
</dbReference>
<accession>B4D322</accession>
<reference evidence="3 4" key="1">
    <citation type="journal article" date="2011" name="J. Bacteriol.">
        <title>Genome sequence of Chthoniobacter flavus Ellin428, an aerobic heterotrophic soil bacterium.</title>
        <authorList>
            <person name="Kant R."/>
            <person name="van Passel M.W."/>
            <person name="Palva A."/>
            <person name="Lucas S."/>
            <person name="Lapidus A."/>
            <person name="Glavina Del Rio T."/>
            <person name="Dalin E."/>
            <person name="Tice H."/>
            <person name="Bruce D."/>
            <person name="Goodwin L."/>
            <person name="Pitluck S."/>
            <person name="Larimer F.W."/>
            <person name="Land M.L."/>
            <person name="Hauser L."/>
            <person name="Sangwan P."/>
            <person name="de Vos W.M."/>
            <person name="Janssen P.H."/>
            <person name="Smidt H."/>
        </authorList>
    </citation>
    <scope>NUCLEOTIDE SEQUENCE [LARGE SCALE GENOMIC DNA]</scope>
    <source>
        <strain evidence="3 4">Ellin428</strain>
    </source>
</reference>